<dbReference type="EMBL" id="SMAN01000027">
    <property type="protein sequence ID" value="TCT17591.1"/>
    <property type="molecule type" value="Genomic_DNA"/>
</dbReference>
<dbReference type="Proteomes" id="UP000294650">
    <property type="component" value="Unassembled WGS sequence"/>
</dbReference>
<dbReference type="OrthoDB" id="43862at2"/>
<dbReference type="InterPro" id="IPR013216">
    <property type="entry name" value="Methyltransf_11"/>
</dbReference>
<dbReference type="SUPFAM" id="SSF53335">
    <property type="entry name" value="S-adenosyl-L-methionine-dependent methyltransferases"/>
    <property type="match status" value="1"/>
</dbReference>
<evidence type="ECO:0000313" key="2">
    <source>
        <dbReference type="EMBL" id="TCT17591.1"/>
    </source>
</evidence>
<dbReference type="GO" id="GO:0008757">
    <property type="term" value="F:S-adenosylmethionine-dependent methyltransferase activity"/>
    <property type="evidence" value="ECO:0007669"/>
    <property type="project" value="InterPro"/>
</dbReference>
<dbReference type="RefSeq" id="WP_132372895.1">
    <property type="nucleotide sequence ID" value="NZ_SMAN01000027.1"/>
</dbReference>
<name>A0A4R3MS69_9BACI</name>
<dbReference type="PANTHER" id="PTHR43591:SF110">
    <property type="entry name" value="RHODANESE DOMAIN-CONTAINING PROTEIN"/>
    <property type="match status" value="1"/>
</dbReference>
<proteinExistence type="predicted"/>
<organism evidence="2 3">
    <name type="scientific">Melghiribacillus thermohalophilus</name>
    <dbReference type="NCBI Taxonomy" id="1324956"/>
    <lineage>
        <taxon>Bacteria</taxon>
        <taxon>Bacillati</taxon>
        <taxon>Bacillota</taxon>
        <taxon>Bacilli</taxon>
        <taxon>Bacillales</taxon>
        <taxon>Bacillaceae</taxon>
        <taxon>Melghiribacillus</taxon>
    </lineage>
</organism>
<dbReference type="Gene3D" id="3.40.50.150">
    <property type="entry name" value="Vaccinia Virus protein VP39"/>
    <property type="match status" value="1"/>
</dbReference>
<reference evidence="2 3" key="1">
    <citation type="submission" date="2019-03" db="EMBL/GenBank/DDBJ databases">
        <title>Genomic Encyclopedia of Type Strains, Phase IV (KMG-IV): sequencing the most valuable type-strain genomes for metagenomic binning, comparative biology and taxonomic classification.</title>
        <authorList>
            <person name="Goeker M."/>
        </authorList>
    </citation>
    <scope>NUCLEOTIDE SEQUENCE [LARGE SCALE GENOMIC DNA]</scope>
    <source>
        <strain evidence="2 3">DSM 25894</strain>
    </source>
</reference>
<dbReference type="PANTHER" id="PTHR43591">
    <property type="entry name" value="METHYLTRANSFERASE"/>
    <property type="match status" value="1"/>
</dbReference>
<evidence type="ECO:0000313" key="3">
    <source>
        <dbReference type="Proteomes" id="UP000294650"/>
    </source>
</evidence>
<keyword evidence="2" id="KW-0489">Methyltransferase</keyword>
<feature type="domain" description="Methyltransferase type 11" evidence="1">
    <location>
        <begin position="48"/>
        <end position="141"/>
    </location>
</feature>
<keyword evidence="2" id="KW-0808">Transferase</keyword>
<keyword evidence="3" id="KW-1185">Reference proteome</keyword>
<dbReference type="GO" id="GO:0032259">
    <property type="term" value="P:methylation"/>
    <property type="evidence" value="ECO:0007669"/>
    <property type="project" value="UniProtKB-KW"/>
</dbReference>
<comment type="caution">
    <text evidence="2">The sequence shown here is derived from an EMBL/GenBank/DDBJ whole genome shotgun (WGS) entry which is preliminary data.</text>
</comment>
<dbReference type="AlphaFoldDB" id="A0A4R3MS69"/>
<dbReference type="InterPro" id="IPR029063">
    <property type="entry name" value="SAM-dependent_MTases_sf"/>
</dbReference>
<evidence type="ECO:0000259" key="1">
    <source>
        <dbReference type="Pfam" id="PF08241"/>
    </source>
</evidence>
<gene>
    <name evidence="2" type="ORF">EDD68_1279</name>
</gene>
<sequence>MTEETKKKVIEQFSKNPNAYATSPSHGNEDDLNRIVEWLKPQKSWRVLDIATGGGHVAKTLAPHVYQVVASDLTKDMLISTRSFLNDLDNILYVIGDAENLPFLDDTFDAVTCRIAPHHFPDPKKFVQEASRVLKSGGTFLLIDNVAPEDRALAEYMNTFEKLRDPSHVRCLPVREWQQYLMESQLHEVKREVRKKTYDFPVWVRRTADREEQIQNVESFILGGTDKLRNYYRVQLSGNKIVSLQVDEMMIMNKK</sequence>
<dbReference type="Pfam" id="PF08241">
    <property type="entry name" value="Methyltransf_11"/>
    <property type="match status" value="1"/>
</dbReference>
<accession>A0A4R3MS69</accession>
<dbReference type="CDD" id="cd02440">
    <property type="entry name" value="AdoMet_MTases"/>
    <property type="match status" value="1"/>
</dbReference>
<protein>
    <submittedName>
        <fullName evidence="2">Methyltransferase family protein</fullName>
    </submittedName>
</protein>